<dbReference type="CDD" id="cd00091">
    <property type="entry name" value="NUC"/>
    <property type="match status" value="1"/>
</dbReference>
<name>A0A916Z7A4_9BACT</name>
<evidence type="ECO:0000256" key="1">
    <source>
        <dbReference type="ARBA" id="ARBA00001946"/>
    </source>
</evidence>
<feature type="domain" description="ENPP1-3/EXOG-like endonuclease/phosphodiesterase" evidence="10">
    <location>
        <begin position="550"/>
        <end position="760"/>
    </location>
</feature>
<keyword evidence="5" id="KW-0255">Endonuclease</keyword>
<dbReference type="PANTHER" id="PTHR13966:SF5">
    <property type="entry name" value="ENDONUCLEASE G, MITOCHONDRIAL"/>
    <property type="match status" value="1"/>
</dbReference>
<evidence type="ECO:0000256" key="5">
    <source>
        <dbReference type="ARBA" id="ARBA00022759"/>
    </source>
</evidence>
<dbReference type="InterPro" id="IPR044929">
    <property type="entry name" value="DNA/RNA_non-sp_Endonuclease_sf"/>
</dbReference>
<gene>
    <name evidence="12" type="ORF">GCM10011514_49510</name>
</gene>
<dbReference type="Gene3D" id="3.40.570.10">
    <property type="entry name" value="Extracellular Endonuclease, subunit A"/>
    <property type="match status" value="1"/>
</dbReference>
<dbReference type="EMBL" id="BMKK01000015">
    <property type="protein sequence ID" value="GGD79633.1"/>
    <property type="molecule type" value="Genomic_DNA"/>
</dbReference>
<dbReference type="InterPro" id="IPR001604">
    <property type="entry name" value="Endo_G_ENPP1-like_dom"/>
</dbReference>
<comment type="caution">
    <text evidence="12">The sequence shown here is derived from an EMBL/GenBank/DDBJ whole genome shotgun (WGS) entry which is preliminary data.</text>
</comment>
<keyword evidence="13" id="KW-1185">Reference proteome</keyword>
<dbReference type="InterPro" id="IPR044925">
    <property type="entry name" value="His-Me_finger_sf"/>
</dbReference>
<feature type="active site" description="Proton acceptor" evidence="8">
    <location>
        <position position="612"/>
    </location>
</feature>
<dbReference type="SUPFAM" id="SSF54060">
    <property type="entry name" value="His-Me finger endonucleases"/>
    <property type="match status" value="1"/>
</dbReference>
<dbReference type="InterPro" id="IPR040255">
    <property type="entry name" value="Non-specific_endonuclease"/>
</dbReference>
<keyword evidence="3" id="KW-0540">Nuclease</keyword>
<dbReference type="GO" id="GO:0046872">
    <property type="term" value="F:metal ion binding"/>
    <property type="evidence" value="ECO:0007669"/>
    <property type="project" value="UniProtKB-KW"/>
</dbReference>
<evidence type="ECO:0000256" key="6">
    <source>
        <dbReference type="ARBA" id="ARBA00022801"/>
    </source>
</evidence>
<organism evidence="12 13">
    <name type="scientific">Emticicia aquatilis</name>
    <dbReference type="NCBI Taxonomy" id="1537369"/>
    <lineage>
        <taxon>Bacteria</taxon>
        <taxon>Pseudomonadati</taxon>
        <taxon>Bacteroidota</taxon>
        <taxon>Cytophagia</taxon>
        <taxon>Cytophagales</taxon>
        <taxon>Leadbetterellaceae</taxon>
        <taxon>Emticicia</taxon>
    </lineage>
</organism>
<dbReference type="InterPro" id="IPR020821">
    <property type="entry name" value="ENPP1-3/EXOG-like_nuc-like"/>
</dbReference>
<dbReference type="SMART" id="SM00477">
    <property type="entry name" value="NUC"/>
    <property type="match status" value="1"/>
</dbReference>
<comment type="similarity">
    <text evidence="2">Belongs to the DNA/RNA non-specific endonuclease family.</text>
</comment>
<reference evidence="12" key="1">
    <citation type="journal article" date="2014" name="Int. J. Syst. Evol. Microbiol.">
        <title>Complete genome sequence of Corynebacterium casei LMG S-19264T (=DSM 44701T), isolated from a smear-ripened cheese.</title>
        <authorList>
            <consortium name="US DOE Joint Genome Institute (JGI-PGF)"/>
            <person name="Walter F."/>
            <person name="Albersmeier A."/>
            <person name="Kalinowski J."/>
            <person name="Ruckert C."/>
        </authorList>
    </citation>
    <scope>NUCLEOTIDE SEQUENCE</scope>
    <source>
        <strain evidence="12">CGMCC 1.15958</strain>
    </source>
</reference>
<dbReference type="Pfam" id="PF01223">
    <property type="entry name" value="Endonuclease_NS"/>
    <property type="match status" value="1"/>
</dbReference>
<evidence type="ECO:0008006" key="14">
    <source>
        <dbReference type="Google" id="ProtNLM"/>
    </source>
</evidence>
<dbReference type="InterPro" id="IPR018524">
    <property type="entry name" value="DNA/RNA_endonuclease_AS"/>
</dbReference>
<evidence type="ECO:0000313" key="13">
    <source>
        <dbReference type="Proteomes" id="UP000609064"/>
    </source>
</evidence>
<dbReference type="PROSITE" id="PS01070">
    <property type="entry name" value="NUCLEASE_NON_SPEC"/>
    <property type="match status" value="1"/>
</dbReference>
<evidence type="ECO:0000256" key="4">
    <source>
        <dbReference type="ARBA" id="ARBA00022723"/>
    </source>
</evidence>
<keyword evidence="7" id="KW-0460">Magnesium</keyword>
<dbReference type="PANTHER" id="PTHR13966">
    <property type="entry name" value="ENDONUCLEASE RELATED"/>
    <property type="match status" value="1"/>
</dbReference>
<evidence type="ECO:0000256" key="3">
    <source>
        <dbReference type="ARBA" id="ARBA00022722"/>
    </source>
</evidence>
<dbReference type="RefSeq" id="WP_229250890.1">
    <property type="nucleotide sequence ID" value="NZ_BMKK01000015.1"/>
</dbReference>
<feature type="domain" description="DNA/RNA non-specific endonuclease/pyrophosphatase/phosphodiesterase" evidence="11">
    <location>
        <begin position="549"/>
        <end position="760"/>
    </location>
</feature>
<dbReference type="GO" id="GO:0003676">
    <property type="term" value="F:nucleic acid binding"/>
    <property type="evidence" value="ECO:0007669"/>
    <property type="project" value="InterPro"/>
</dbReference>
<dbReference type="Proteomes" id="UP000609064">
    <property type="component" value="Unassembled WGS sequence"/>
</dbReference>
<evidence type="ECO:0000256" key="8">
    <source>
        <dbReference type="PIRSR" id="PIRSR640255-1"/>
    </source>
</evidence>
<protein>
    <recommendedName>
        <fullName evidence="14">Endonuclease</fullName>
    </recommendedName>
</protein>
<dbReference type="GO" id="GO:0016787">
    <property type="term" value="F:hydrolase activity"/>
    <property type="evidence" value="ECO:0007669"/>
    <property type="project" value="UniProtKB-KW"/>
</dbReference>
<sequence>MKTNYYGIRLIITIFILVFNLKNTFGQTYFDMSTGNYSETFTSWSNPSTNSWSAVAISTGTIPSAGSTTVSSASFSSGTSGGVQNGSTNIQFLSTGTTDNSSAVALDLNLNFAGRNAGNLSFDAATVFNSTGNRAGTLRVYYSINESNWNELLGTNLPFTANNNVSKTGSINIPLPSTLNNEPTVKLRFYYHNGGTALPSPTGSRPKISIDNVNVTAVSAGPNLSVNPTSIINLNYFVENGPSGASSYTLKGSSLTGDITLTASSNFEISTTSNTTGFNNSLIISPVSGSIDMPIYVRLVAGLSVNTYTGTVSHSGGSAPTNPVINLSGNVSEIILPTKLAITAVNPVSPQLNTPFSVTVEARDNNNTPQNVSSPTTINLSINTGNGVLGGTLSGIIPAGNNSVTITGILYNVEENGVSLAASSTAGDMLLAGISANFNITYNVFPNEIKSIVSGNWNSTSTWDCNCIPTMNDNVRVRSPHKITVLPLPTEQGCAKILIESGAVFDLQTGVFKMNIVAPTPPSTNINLAMGNPSGATTNITSPDNYLLDKPQYVMSYNRSRATSNWVSWYLNSSSIGSTPRQNDFRADTSLPSGWYQVGDTDYSGSGFDRGHMTPSGDRTSSVANNSATFLMTNMIPQAPDNNQGPWEGLESYLRGQLNNNQEIYIISGSYGVGGTGSNGTTNTIANGKITVPSHTYKIAVLLTNGTDDVNRVTTSTRVIAVIMPNIQGIRTNSWQQYRTTVDEIETITGYDFLSNVPVNIQSVIEATVDTVTN</sequence>
<evidence type="ECO:0000256" key="9">
    <source>
        <dbReference type="PIRSR" id="PIRSR640255-2"/>
    </source>
</evidence>
<evidence type="ECO:0000256" key="7">
    <source>
        <dbReference type="ARBA" id="ARBA00022842"/>
    </source>
</evidence>
<dbReference type="GO" id="GO:0004519">
    <property type="term" value="F:endonuclease activity"/>
    <property type="evidence" value="ECO:0007669"/>
    <property type="project" value="UniProtKB-KW"/>
</dbReference>
<evidence type="ECO:0000313" key="12">
    <source>
        <dbReference type="EMBL" id="GGD79633.1"/>
    </source>
</evidence>
<evidence type="ECO:0000259" key="11">
    <source>
        <dbReference type="SMART" id="SM00892"/>
    </source>
</evidence>
<keyword evidence="6" id="KW-0378">Hydrolase</keyword>
<feature type="binding site" evidence="9">
    <location>
        <position position="643"/>
    </location>
    <ligand>
        <name>Mg(2+)</name>
        <dbReference type="ChEBI" id="CHEBI:18420"/>
        <note>catalytic</note>
    </ligand>
</feature>
<dbReference type="AlphaFoldDB" id="A0A916Z7A4"/>
<comment type="cofactor">
    <cofactor evidence="1">
        <name>Mg(2+)</name>
        <dbReference type="ChEBI" id="CHEBI:18420"/>
    </cofactor>
</comment>
<keyword evidence="4 9" id="KW-0479">Metal-binding</keyword>
<proteinExistence type="inferred from homology"/>
<reference evidence="12" key="2">
    <citation type="submission" date="2020-09" db="EMBL/GenBank/DDBJ databases">
        <authorList>
            <person name="Sun Q."/>
            <person name="Zhou Y."/>
        </authorList>
    </citation>
    <scope>NUCLEOTIDE SEQUENCE</scope>
    <source>
        <strain evidence="12">CGMCC 1.15958</strain>
    </source>
</reference>
<evidence type="ECO:0000259" key="10">
    <source>
        <dbReference type="SMART" id="SM00477"/>
    </source>
</evidence>
<dbReference type="SMART" id="SM00892">
    <property type="entry name" value="Endonuclease_NS"/>
    <property type="match status" value="1"/>
</dbReference>
<evidence type="ECO:0000256" key="2">
    <source>
        <dbReference type="ARBA" id="ARBA00010052"/>
    </source>
</evidence>
<accession>A0A916Z7A4</accession>